<dbReference type="Pfam" id="PF01025">
    <property type="entry name" value="GrpE"/>
    <property type="match status" value="1"/>
</dbReference>
<evidence type="ECO:0008006" key="3">
    <source>
        <dbReference type="Google" id="ProtNLM"/>
    </source>
</evidence>
<keyword evidence="2" id="KW-1185">Reference proteome</keyword>
<dbReference type="GO" id="GO:0009507">
    <property type="term" value="C:chloroplast"/>
    <property type="evidence" value="ECO:0007669"/>
    <property type="project" value="TreeGrafter"/>
</dbReference>
<reference evidence="1" key="1">
    <citation type="journal article" date="2020" name="bioRxiv">
        <title>Hybrid origin of Populus tomentosa Carr. identified through genome sequencing and phylogenomic analysis.</title>
        <authorList>
            <person name="An X."/>
            <person name="Gao K."/>
            <person name="Chen Z."/>
            <person name="Li J."/>
            <person name="Yang X."/>
            <person name="Yang X."/>
            <person name="Zhou J."/>
            <person name="Guo T."/>
            <person name="Zhao T."/>
            <person name="Huang S."/>
            <person name="Miao D."/>
            <person name="Khan W.U."/>
            <person name="Rao P."/>
            <person name="Ye M."/>
            <person name="Lei B."/>
            <person name="Liao W."/>
            <person name="Wang J."/>
            <person name="Ji L."/>
            <person name="Li Y."/>
            <person name="Guo B."/>
            <person name="Mustafa N.S."/>
            <person name="Li S."/>
            <person name="Yun Q."/>
            <person name="Keller S.R."/>
            <person name="Mao J."/>
            <person name="Zhang R."/>
            <person name="Strauss S.H."/>
        </authorList>
    </citation>
    <scope>NUCLEOTIDE SEQUENCE</scope>
    <source>
        <strain evidence="1">GM15</strain>
        <tissue evidence="1">Leaf</tissue>
    </source>
</reference>
<protein>
    <recommendedName>
        <fullName evidence="3">GrpE protein homolog</fullName>
    </recommendedName>
</protein>
<accession>A0A8X7ZXH1</accession>
<evidence type="ECO:0000313" key="2">
    <source>
        <dbReference type="Proteomes" id="UP000886885"/>
    </source>
</evidence>
<dbReference type="PANTHER" id="PTHR21237">
    <property type="entry name" value="GRPE PROTEIN"/>
    <property type="match status" value="1"/>
</dbReference>
<dbReference type="GO" id="GO:0006457">
    <property type="term" value="P:protein folding"/>
    <property type="evidence" value="ECO:0007669"/>
    <property type="project" value="InterPro"/>
</dbReference>
<dbReference type="GO" id="GO:0051082">
    <property type="term" value="F:unfolded protein binding"/>
    <property type="evidence" value="ECO:0007669"/>
    <property type="project" value="TreeGrafter"/>
</dbReference>
<dbReference type="AlphaFoldDB" id="A0A8X7ZXH1"/>
<dbReference type="Proteomes" id="UP000886885">
    <property type="component" value="Chromosome 5A"/>
</dbReference>
<dbReference type="PANTHER" id="PTHR21237:SF40">
    <property type="entry name" value="CELL CYCLE AND APOPTOSIS REGULATOR PROTEIN 2"/>
    <property type="match status" value="1"/>
</dbReference>
<proteinExistence type="inferred from homology"/>
<dbReference type="GO" id="GO:0000774">
    <property type="term" value="F:adenyl-nucleotide exchange factor activity"/>
    <property type="evidence" value="ECO:0007669"/>
    <property type="project" value="InterPro"/>
</dbReference>
<dbReference type="GO" id="GO:0042803">
    <property type="term" value="F:protein homodimerization activity"/>
    <property type="evidence" value="ECO:0007669"/>
    <property type="project" value="InterPro"/>
</dbReference>
<comment type="caution">
    <text evidence="1">The sequence shown here is derived from an EMBL/GenBank/DDBJ whole genome shotgun (WGS) entry which is preliminary data.</text>
</comment>
<dbReference type="EMBL" id="JAAWWB010000009">
    <property type="protein sequence ID" value="KAG6776042.1"/>
    <property type="molecule type" value="Genomic_DNA"/>
</dbReference>
<dbReference type="OrthoDB" id="201635at2759"/>
<sequence>MPKISFDPDMPKTVLSVCRGLTSEGTHAVVTGLCWFSTNEKEESQKRGTGLKNLLKIYRQAISCGYEKTMLDIEAKTGIIEKENNELLKKVSSLSAEITSGRKKCIRLQADFDNFRKRTEKEKLNIKSDAQGGVIKSLLPVVDSFERAKQQVQPETDREKKIDTSYQGIYKHFVEIMRSLQVAAVSVLHEAIAREESPEYKEGIIIQEFRRGFLLGNRLIRPAMVKVSSGLGSRKASVGAEQPSTTAGMHPAALEEEHTAHDVEAIDDVSEFVVHGDLTPFLLDDHEVHEFADDFDVSEVKENVNGSIVDCGEVDADFEHFLDGREHHLEGDSVNSSPVEIEGSNYSPISHQHARDSKHTLTSENKWSHVHRGMEVIVEVVIS</sequence>
<gene>
    <name evidence="1" type="ORF">POTOM_019545</name>
</gene>
<organism evidence="1 2">
    <name type="scientific">Populus tomentosa</name>
    <name type="common">Chinese white poplar</name>
    <dbReference type="NCBI Taxonomy" id="118781"/>
    <lineage>
        <taxon>Eukaryota</taxon>
        <taxon>Viridiplantae</taxon>
        <taxon>Streptophyta</taxon>
        <taxon>Embryophyta</taxon>
        <taxon>Tracheophyta</taxon>
        <taxon>Spermatophyta</taxon>
        <taxon>Magnoliopsida</taxon>
        <taxon>eudicotyledons</taxon>
        <taxon>Gunneridae</taxon>
        <taxon>Pentapetalae</taxon>
        <taxon>rosids</taxon>
        <taxon>fabids</taxon>
        <taxon>Malpighiales</taxon>
        <taxon>Salicaceae</taxon>
        <taxon>Saliceae</taxon>
        <taxon>Populus</taxon>
    </lineage>
</organism>
<dbReference type="CDD" id="cd00446">
    <property type="entry name" value="GrpE"/>
    <property type="match status" value="1"/>
</dbReference>
<dbReference type="InterPro" id="IPR000740">
    <property type="entry name" value="GrpE"/>
</dbReference>
<evidence type="ECO:0000313" key="1">
    <source>
        <dbReference type="EMBL" id="KAG6776042.1"/>
    </source>
</evidence>
<dbReference type="HAMAP" id="MF_01151">
    <property type="entry name" value="GrpE"/>
    <property type="match status" value="1"/>
</dbReference>
<dbReference type="GO" id="GO:0051087">
    <property type="term" value="F:protein-folding chaperone binding"/>
    <property type="evidence" value="ECO:0007669"/>
    <property type="project" value="InterPro"/>
</dbReference>
<name>A0A8X7ZXH1_POPTO</name>